<reference evidence="1" key="1">
    <citation type="journal article" date="2014" name="Front. Microbiol.">
        <title>High frequency of phylogenetically diverse reductive dehalogenase-homologous genes in deep subseafloor sedimentary metagenomes.</title>
        <authorList>
            <person name="Kawai M."/>
            <person name="Futagami T."/>
            <person name="Toyoda A."/>
            <person name="Takaki Y."/>
            <person name="Nishi S."/>
            <person name="Hori S."/>
            <person name="Arai W."/>
            <person name="Tsubouchi T."/>
            <person name="Morono Y."/>
            <person name="Uchiyama I."/>
            <person name="Ito T."/>
            <person name="Fujiyama A."/>
            <person name="Inagaki F."/>
            <person name="Takami H."/>
        </authorList>
    </citation>
    <scope>NUCLEOTIDE SEQUENCE</scope>
    <source>
        <strain evidence="1">Expedition CK06-06</strain>
    </source>
</reference>
<dbReference type="EMBL" id="BARW01001438">
    <property type="protein sequence ID" value="GAI59895.1"/>
    <property type="molecule type" value="Genomic_DNA"/>
</dbReference>
<comment type="caution">
    <text evidence="1">The sequence shown here is derived from an EMBL/GenBank/DDBJ whole genome shotgun (WGS) entry which is preliminary data.</text>
</comment>
<name>X1R9R8_9ZZZZ</name>
<dbReference type="InterPro" id="IPR036390">
    <property type="entry name" value="WH_DNA-bd_sf"/>
</dbReference>
<sequence length="98" mass="11092">ADAELNIVGRDIEAEKYALKWHPDILSWELLGKAEEVKSTAIKQSIYDAIKDADDPITAEEIIQITGTKRATVYKNLKKLIEEGSIEKALKFKSYKIK</sequence>
<dbReference type="Gene3D" id="1.10.10.10">
    <property type="entry name" value="Winged helix-like DNA-binding domain superfamily/Winged helix DNA-binding domain"/>
    <property type="match status" value="1"/>
</dbReference>
<proteinExistence type="predicted"/>
<feature type="non-terminal residue" evidence="1">
    <location>
        <position position="1"/>
    </location>
</feature>
<dbReference type="AlphaFoldDB" id="X1R9R8"/>
<dbReference type="InterPro" id="IPR036388">
    <property type="entry name" value="WH-like_DNA-bd_sf"/>
</dbReference>
<accession>X1R9R8</accession>
<evidence type="ECO:0000313" key="1">
    <source>
        <dbReference type="EMBL" id="GAI59895.1"/>
    </source>
</evidence>
<dbReference type="SUPFAM" id="SSF46785">
    <property type="entry name" value="Winged helix' DNA-binding domain"/>
    <property type="match status" value="1"/>
</dbReference>
<gene>
    <name evidence="1" type="ORF">S12H4_04592</name>
</gene>
<protein>
    <submittedName>
        <fullName evidence="1">Uncharacterized protein</fullName>
    </submittedName>
</protein>
<organism evidence="1">
    <name type="scientific">marine sediment metagenome</name>
    <dbReference type="NCBI Taxonomy" id="412755"/>
    <lineage>
        <taxon>unclassified sequences</taxon>
        <taxon>metagenomes</taxon>
        <taxon>ecological metagenomes</taxon>
    </lineage>
</organism>